<accession>A0A2H3JHF8</accession>
<feature type="compositionally biased region" description="Low complexity" evidence="1">
    <location>
        <begin position="116"/>
        <end position="178"/>
    </location>
</feature>
<organism evidence="2 3">
    <name type="scientific">Wolfiporia cocos (strain MD-104)</name>
    <name type="common">Brown rot fungus</name>
    <dbReference type="NCBI Taxonomy" id="742152"/>
    <lineage>
        <taxon>Eukaryota</taxon>
        <taxon>Fungi</taxon>
        <taxon>Dikarya</taxon>
        <taxon>Basidiomycota</taxon>
        <taxon>Agaricomycotina</taxon>
        <taxon>Agaricomycetes</taxon>
        <taxon>Polyporales</taxon>
        <taxon>Phaeolaceae</taxon>
        <taxon>Wolfiporia</taxon>
    </lineage>
</organism>
<feature type="compositionally biased region" description="Basic and acidic residues" evidence="1">
    <location>
        <begin position="635"/>
        <end position="646"/>
    </location>
</feature>
<evidence type="ECO:0000313" key="3">
    <source>
        <dbReference type="Proteomes" id="UP000218811"/>
    </source>
</evidence>
<dbReference type="OrthoDB" id="2756194at2759"/>
<feature type="region of interest" description="Disordered" evidence="1">
    <location>
        <begin position="613"/>
        <end position="646"/>
    </location>
</feature>
<evidence type="ECO:0000313" key="2">
    <source>
        <dbReference type="EMBL" id="PCH36134.1"/>
    </source>
</evidence>
<keyword evidence="3" id="KW-1185">Reference proteome</keyword>
<reference evidence="2 3" key="1">
    <citation type="journal article" date="2012" name="Science">
        <title>The Paleozoic origin of enzymatic lignin decomposition reconstructed from 31 fungal genomes.</title>
        <authorList>
            <person name="Floudas D."/>
            <person name="Binder M."/>
            <person name="Riley R."/>
            <person name="Barry K."/>
            <person name="Blanchette R.A."/>
            <person name="Henrissat B."/>
            <person name="Martinez A.T."/>
            <person name="Otillar R."/>
            <person name="Spatafora J.W."/>
            <person name="Yadav J.S."/>
            <person name="Aerts A."/>
            <person name="Benoit I."/>
            <person name="Boyd A."/>
            <person name="Carlson A."/>
            <person name="Copeland A."/>
            <person name="Coutinho P.M."/>
            <person name="de Vries R.P."/>
            <person name="Ferreira P."/>
            <person name="Findley K."/>
            <person name="Foster B."/>
            <person name="Gaskell J."/>
            <person name="Glotzer D."/>
            <person name="Gorecki P."/>
            <person name="Heitman J."/>
            <person name="Hesse C."/>
            <person name="Hori C."/>
            <person name="Igarashi K."/>
            <person name="Jurgens J.A."/>
            <person name="Kallen N."/>
            <person name="Kersten P."/>
            <person name="Kohler A."/>
            <person name="Kuees U."/>
            <person name="Kumar T.K.A."/>
            <person name="Kuo A."/>
            <person name="LaButti K."/>
            <person name="Larrondo L.F."/>
            <person name="Lindquist E."/>
            <person name="Ling A."/>
            <person name="Lombard V."/>
            <person name="Lucas S."/>
            <person name="Lundell T."/>
            <person name="Martin R."/>
            <person name="McLaughlin D.J."/>
            <person name="Morgenstern I."/>
            <person name="Morin E."/>
            <person name="Murat C."/>
            <person name="Nagy L.G."/>
            <person name="Nolan M."/>
            <person name="Ohm R.A."/>
            <person name="Patyshakuliyeva A."/>
            <person name="Rokas A."/>
            <person name="Ruiz-Duenas F.J."/>
            <person name="Sabat G."/>
            <person name="Salamov A."/>
            <person name="Samejima M."/>
            <person name="Schmutz J."/>
            <person name="Slot J.C."/>
            <person name="St John F."/>
            <person name="Stenlid J."/>
            <person name="Sun H."/>
            <person name="Sun S."/>
            <person name="Syed K."/>
            <person name="Tsang A."/>
            <person name="Wiebenga A."/>
            <person name="Young D."/>
            <person name="Pisabarro A."/>
            <person name="Eastwood D.C."/>
            <person name="Martin F."/>
            <person name="Cullen D."/>
            <person name="Grigoriev I.V."/>
            <person name="Hibbett D.S."/>
        </authorList>
    </citation>
    <scope>NUCLEOTIDE SEQUENCE [LARGE SCALE GENOMIC DNA]</scope>
    <source>
        <strain evidence="2 3">MD-104</strain>
    </source>
</reference>
<evidence type="ECO:0000256" key="1">
    <source>
        <dbReference type="SAM" id="MobiDB-lite"/>
    </source>
</evidence>
<feature type="compositionally biased region" description="Low complexity" evidence="1">
    <location>
        <begin position="83"/>
        <end position="108"/>
    </location>
</feature>
<dbReference type="AlphaFoldDB" id="A0A2H3JHF8"/>
<feature type="compositionally biased region" description="Pro residues" evidence="1">
    <location>
        <begin position="16"/>
        <end position="31"/>
    </location>
</feature>
<feature type="region of interest" description="Disordered" evidence="1">
    <location>
        <begin position="1"/>
        <end position="32"/>
    </location>
</feature>
<sequence length="646" mass="71687">MFGPVVPSTTDASWPSPSPSPSSSSPPPSSPPLLSLLLSASLFPGCSLEPPSTRSTADAHWASRYSCCWTTLSRPCALHPLVSSTRPTSSSTFPAPASTSTPLSMATPDPTPISQAPPTSASASSSTHVSSSVHVSSSAHASSSVHVSSSVHASSSAPSVPTSSSEPTPTPVPTSLLPPLSPAIRRDVPLGTAPPSRPPRLWVAEPDLTVTPDPSIHKLPHPITHRVPRPVNSLQQLKDMVDYLAPHTPCQYSDCRVLAKLPHIRGVLIDFWVSSPNMDFVPEVPIHNSDIEFSYNADGMLGAFELFKWPASYNNVVPHAIAAPINPILLQCQHQDYAMCRPPYQWQDAEVCFMNVTHEQFMVSGTTERGEVRQINQRTYLCLMCVLREAWTVTAEVVGKHFLRLEGKNKYDENHRHLKEYVFMQKLCYHTYRAVSKLRELIMTPFDMIMWVREVQRMIQEIRAWCIYVHRVKGRIDNPNFVDNMNVLPVQGVITSHPSMVQTMHWVGIPVWYVRHQGTLHEHTRIGAIRPYISSSIAFDTTQFVVEGWNSVPTPTWLEGQLFDLSLESILRQYRILSHVNKPTLWPTFAAINAASNLDNEIDGLADNDNAYSNDMCDDDAPRLENATAQLSRKRPSDSDNRPAKK</sequence>
<gene>
    <name evidence="2" type="ORF">WOLCODRAFT_156859</name>
</gene>
<feature type="region of interest" description="Disordered" evidence="1">
    <location>
        <begin position="83"/>
        <end position="202"/>
    </location>
</feature>
<dbReference type="Proteomes" id="UP000218811">
    <property type="component" value="Unassembled WGS sequence"/>
</dbReference>
<dbReference type="EMBL" id="KB467865">
    <property type="protein sequence ID" value="PCH36134.1"/>
    <property type="molecule type" value="Genomic_DNA"/>
</dbReference>
<protein>
    <submittedName>
        <fullName evidence="2">Uncharacterized protein</fullName>
    </submittedName>
</protein>
<proteinExistence type="predicted"/>
<name>A0A2H3JHF8_WOLCO</name>